<evidence type="ECO:0000256" key="6">
    <source>
        <dbReference type="ARBA" id="ARBA00038076"/>
    </source>
</evidence>
<evidence type="ECO:0000256" key="1">
    <source>
        <dbReference type="ARBA" id="ARBA00004651"/>
    </source>
</evidence>
<feature type="region of interest" description="Disordered" evidence="7">
    <location>
        <begin position="185"/>
        <end position="208"/>
    </location>
</feature>
<proteinExistence type="inferred from homology"/>
<feature type="transmembrane region" description="Helical" evidence="8">
    <location>
        <begin position="318"/>
        <end position="343"/>
    </location>
</feature>
<protein>
    <submittedName>
        <fullName evidence="10">ABC transporter permease</fullName>
    </submittedName>
</protein>
<keyword evidence="11" id="KW-1185">Reference proteome</keyword>
<feature type="transmembrane region" description="Helical" evidence="8">
    <location>
        <begin position="407"/>
        <end position="432"/>
    </location>
</feature>
<organism evidence="10 11">
    <name type="scientific">Schaalia naturae</name>
    <dbReference type="NCBI Taxonomy" id="635203"/>
    <lineage>
        <taxon>Bacteria</taxon>
        <taxon>Bacillati</taxon>
        <taxon>Actinomycetota</taxon>
        <taxon>Actinomycetes</taxon>
        <taxon>Actinomycetales</taxon>
        <taxon>Actinomycetaceae</taxon>
        <taxon>Schaalia</taxon>
    </lineage>
</organism>
<sequence length="443" mass="46850">MFFWRMIVQALRRQVGKRLMIAVTILLGSSLTTSMLAVMLDVGDKVQEELGSYGANIQVLPQSTAIVSDMYEVDSASSSSAGSIREDELADIKTIFWAYNIEDFAPFLEVAATVDGQEATIAGTWFSHDLDLATGQSVTTGIENMRDWWDVAGDWPQSDDQALIGARLAQTLGVQAGDRVSVAAVPSGQEGSQSGSSSTPAASGASPRTVTITGVIQSGDEEDSKLFTTLATAQAMAGRPGEVGSIEVRAITTPDNDLARRAARDPSTLSIDEWETWYCTAYVSSIAYQIEEAMTNVVAKPVHQIADTEGEILEKTQLIMTVVAVFAMVAASLGIANLVTASVMERSKEIGLMKALGARNRSIVATILTETFVVALAGGAAGFGLGIGLAQLVGHLVFGSGIAVRPIVAPLMALVILVTALVGCLPSIRYLLRLQPAQVLHGR</sequence>
<dbReference type="InterPro" id="IPR050250">
    <property type="entry name" value="Macrolide_Exporter_MacB"/>
</dbReference>
<evidence type="ECO:0000256" key="5">
    <source>
        <dbReference type="ARBA" id="ARBA00023136"/>
    </source>
</evidence>
<dbReference type="EMBL" id="JBHTEF010000001">
    <property type="protein sequence ID" value="MFC7582087.1"/>
    <property type="molecule type" value="Genomic_DNA"/>
</dbReference>
<dbReference type="Pfam" id="PF02687">
    <property type="entry name" value="FtsX"/>
    <property type="match status" value="1"/>
</dbReference>
<evidence type="ECO:0000256" key="3">
    <source>
        <dbReference type="ARBA" id="ARBA00022692"/>
    </source>
</evidence>
<keyword evidence="2" id="KW-1003">Cell membrane</keyword>
<dbReference type="Proteomes" id="UP001596527">
    <property type="component" value="Unassembled WGS sequence"/>
</dbReference>
<reference evidence="11" key="1">
    <citation type="journal article" date="2019" name="Int. J. Syst. Evol. Microbiol.">
        <title>The Global Catalogue of Microorganisms (GCM) 10K type strain sequencing project: providing services to taxonomists for standard genome sequencing and annotation.</title>
        <authorList>
            <consortium name="The Broad Institute Genomics Platform"/>
            <consortium name="The Broad Institute Genome Sequencing Center for Infectious Disease"/>
            <person name="Wu L."/>
            <person name="Ma J."/>
        </authorList>
    </citation>
    <scope>NUCLEOTIDE SEQUENCE [LARGE SCALE GENOMIC DNA]</scope>
    <source>
        <strain evidence="11">CCUG 56698</strain>
    </source>
</reference>
<evidence type="ECO:0000256" key="2">
    <source>
        <dbReference type="ARBA" id="ARBA00022475"/>
    </source>
</evidence>
<keyword evidence="4 8" id="KW-1133">Transmembrane helix</keyword>
<evidence type="ECO:0000256" key="4">
    <source>
        <dbReference type="ARBA" id="ARBA00022989"/>
    </source>
</evidence>
<comment type="caution">
    <text evidence="10">The sequence shown here is derived from an EMBL/GenBank/DDBJ whole genome shotgun (WGS) entry which is preliminary data.</text>
</comment>
<evidence type="ECO:0000256" key="7">
    <source>
        <dbReference type="SAM" id="MobiDB-lite"/>
    </source>
</evidence>
<feature type="compositionally biased region" description="Low complexity" evidence="7">
    <location>
        <begin position="186"/>
        <end position="207"/>
    </location>
</feature>
<comment type="similarity">
    <text evidence="6">Belongs to the ABC-4 integral membrane protein family.</text>
</comment>
<dbReference type="RefSeq" id="WP_380975923.1">
    <property type="nucleotide sequence ID" value="NZ_JBHTEF010000001.1"/>
</dbReference>
<keyword evidence="5 8" id="KW-0472">Membrane</keyword>
<dbReference type="PANTHER" id="PTHR30572:SF4">
    <property type="entry name" value="ABC TRANSPORTER PERMEASE YTRF"/>
    <property type="match status" value="1"/>
</dbReference>
<accession>A0ABW2SPN3</accession>
<keyword evidence="3 8" id="KW-0812">Transmembrane</keyword>
<feature type="domain" description="ABC3 transporter permease C-terminal" evidence="9">
    <location>
        <begin position="322"/>
        <end position="436"/>
    </location>
</feature>
<feature type="transmembrane region" description="Helical" evidence="8">
    <location>
        <begin position="363"/>
        <end position="387"/>
    </location>
</feature>
<comment type="subcellular location">
    <subcellularLocation>
        <location evidence="1">Cell membrane</location>
        <topology evidence="1">Multi-pass membrane protein</topology>
    </subcellularLocation>
</comment>
<evidence type="ECO:0000256" key="8">
    <source>
        <dbReference type="SAM" id="Phobius"/>
    </source>
</evidence>
<name>A0ABW2SPN3_9ACTO</name>
<dbReference type="PANTHER" id="PTHR30572">
    <property type="entry name" value="MEMBRANE COMPONENT OF TRANSPORTER-RELATED"/>
    <property type="match status" value="1"/>
</dbReference>
<evidence type="ECO:0000313" key="11">
    <source>
        <dbReference type="Proteomes" id="UP001596527"/>
    </source>
</evidence>
<gene>
    <name evidence="10" type="ORF">ACFQWG_12870</name>
</gene>
<evidence type="ECO:0000313" key="10">
    <source>
        <dbReference type="EMBL" id="MFC7582087.1"/>
    </source>
</evidence>
<evidence type="ECO:0000259" key="9">
    <source>
        <dbReference type="Pfam" id="PF02687"/>
    </source>
</evidence>
<dbReference type="InterPro" id="IPR003838">
    <property type="entry name" value="ABC3_permease_C"/>
</dbReference>